<dbReference type="RefSeq" id="WP_103679901.1">
    <property type="nucleotide sequence ID" value="NZ_LPWH01000055.1"/>
</dbReference>
<feature type="region of interest" description="Disordered" evidence="3">
    <location>
        <begin position="195"/>
        <end position="233"/>
    </location>
</feature>
<dbReference type="InterPro" id="IPR003018">
    <property type="entry name" value="GAF"/>
</dbReference>
<dbReference type="SUPFAM" id="SSF55785">
    <property type="entry name" value="PYP-like sensor domain (PAS domain)"/>
    <property type="match status" value="1"/>
</dbReference>
<evidence type="ECO:0000256" key="2">
    <source>
        <dbReference type="ARBA" id="ARBA00034247"/>
    </source>
</evidence>
<dbReference type="NCBIfam" id="TIGR00229">
    <property type="entry name" value="sensory_box"/>
    <property type="match status" value="1"/>
</dbReference>
<dbReference type="SUPFAM" id="SSF55073">
    <property type="entry name" value="Nucleotide cyclase"/>
    <property type="match status" value="1"/>
</dbReference>
<dbReference type="Gene3D" id="3.30.70.270">
    <property type="match status" value="1"/>
</dbReference>
<proteinExistence type="predicted"/>
<dbReference type="SUPFAM" id="SSF55781">
    <property type="entry name" value="GAF domain-like"/>
    <property type="match status" value="1"/>
</dbReference>
<dbReference type="NCBIfam" id="TIGR00254">
    <property type="entry name" value="GGDEF"/>
    <property type="match status" value="1"/>
</dbReference>
<dbReference type="PROSITE" id="PS50887">
    <property type="entry name" value="GGDEF"/>
    <property type="match status" value="1"/>
</dbReference>
<dbReference type="SMART" id="SM00267">
    <property type="entry name" value="GGDEF"/>
    <property type="match status" value="1"/>
</dbReference>
<sequence length="504" mass="55043">MDRPQETESATLPLSVSTLSRMGLFVKDQAGAPVLVSRVWTDLGYTGEELRGEEWFEKVHPHDQNEVRRLRKDLLAGKREHGRLICRIRSARGAWRWCVASVMVEGDLRRGDALFVGHVQDVTYLKELQQAAEEARACAEERAAEAESLRYAGAIIAASLDKREMVLRVAHQLGRMIPLEQSVVFERSGRELNALVDDQPDQNPPDHAESCCSQPGYNHSNHNQSGHNQPSQTGAGFSLKIFEQGIGHEALLRCLRSALPESFQDPQLASRSWLLVPLVIRGGLEGVCALSRCDGATFSEGEVRKALGIADFLALALNNGRLYEGMSLLATTDQLSGLANRHAFFLEAEVILAESWRRGQPLGCLLIDLDYFKKINDTWGHLAGDQVLREVAGAIRSSFRDGDLAGRYGGEEFVALLPGAGEEACRAVAERVCRKVRGLQVSAIDRSITCSVGVAVVPGDGEGDIPGLETVLATADEALYKAKEAGRDRVVLAVLQQAGATREC</sequence>
<dbReference type="InterPro" id="IPR043128">
    <property type="entry name" value="Rev_trsase/Diguanyl_cyclase"/>
</dbReference>
<dbReference type="InterPro" id="IPR029016">
    <property type="entry name" value="GAF-like_dom_sf"/>
</dbReference>
<evidence type="ECO:0000259" key="4">
    <source>
        <dbReference type="PROSITE" id="PS50112"/>
    </source>
</evidence>
<evidence type="ECO:0000256" key="3">
    <source>
        <dbReference type="SAM" id="MobiDB-lite"/>
    </source>
</evidence>
<protein>
    <recommendedName>
        <fullName evidence="1">diguanylate cyclase</fullName>
        <ecNumber evidence="1">2.7.7.65</ecNumber>
    </recommendedName>
</protein>
<dbReference type="GO" id="GO:0052621">
    <property type="term" value="F:diguanylate cyclase activity"/>
    <property type="evidence" value="ECO:0007669"/>
    <property type="project" value="UniProtKB-EC"/>
</dbReference>
<name>A0A2S4JU77_9SPIO</name>
<dbReference type="InterPro" id="IPR000160">
    <property type="entry name" value="GGDEF_dom"/>
</dbReference>
<dbReference type="PANTHER" id="PTHR45138:SF9">
    <property type="entry name" value="DIGUANYLATE CYCLASE DGCM-RELATED"/>
    <property type="match status" value="1"/>
</dbReference>
<dbReference type="Proteomes" id="UP000237350">
    <property type="component" value="Unassembled WGS sequence"/>
</dbReference>
<dbReference type="EC" id="2.7.7.65" evidence="1"/>
<dbReference type="Gene3D" id="3.30.450.40">
    <property type="match status" value="1"/>
</dbReference>
<gene>
    <name evidence="6" type="ORF">AU468_05745</name>
</gene>
<dbReference type="AlphaFoldDB" id="A0A2S4JU77"/>
<evidence type="ECO:0000313" key="6">
    <source>
        <dbReference type="EMBL" id="POR03058.1"/>
    </source>
</evidence>
<dbReference type="EMBL" id="LPWH01000055">
    <property type="protein sequence ID" value="POR03058.1"/>
    <property type="molecule type" value="Genomic_DNA"/>
</dbReference>
<evidence type="ECO:0000313" key="7">
    <source>
        <dbReference type="Proteomes" id="UP000237350"/>
    </source>
</evidence>
<dbReference type="CDD" id="cd00130">
    <property type="entry name" value="PAS"/>
    <property type="match status" value="1"/>
</dbReference>
<reference evidence="7" key="1">
    <citation type="submission" date="2015-12" db="EMBL/GenBank/DDBJ databases">
        <authorList>
            <person name="Lodha T.D."/>
            <person name="Chintalapati S."/>
            <person name="Chintalapati V.R."/>
            <person name="Sravanthi T."/>
        </authorList>
    </citation>
    <scope>NUCLEOTIDE SEQUENCE [LARGE SCALE GENOMIC DNA]</scope>
    <source>
        <strain evidence="7">JC133</strain>
    </source>
</reference>
<dbReference type="Pfam" id="PF00990">
    <property type="entry name" value="GGDEF"/>
    <property type="match status" value="1"/>
</dbReference>
<organism evidence="6 7">
    <name type="scientific">Alkalispirochaeta sphaeroplastigenens</name>
    <dbReference type="NCBI Taxonomy" id="1187066"/>
    <lineage>
        <taxon>Bacteria</taxon>
        <taxon>Pseudomonadati</taxon>
        <taxon>Spirochaetota</taxon>
        <taxon>Spirochaetia</taxon>
        <taxon>Spirochaetales</taxon>
        <taxon>Spirochaetaceae</taxon>
        <taxon>Alkalispirochaeta</taxon>
    </lineage>
</organism>
<dbReference type="InterPro" id="IPR035965">
    <property type="entry name" value="PAS-like_dom_sf"/>
</dbReference>
<evidence type="ECO:0000259" key="5">
    <source>
        <dbReference type="PROSITE" id="PS50887"/>
    </source>
</evidence>
<dbReference type="FunFam" id="3.30.70.270:FF:000001">
    <property type="entry name" value="Diguanylate cyclase domain protein"/>
    <property type="match status" value="1"/>
</dbReference>
<feature type="domain" description="PAS" evidence="4">
    <location>
        <begin position="43"/>
        <end position="78"/>
    </location>
</feature>
<dbReference type="Gene3D" id="3.30.450.20">
    <property type="entry name" value="PAS domain"/>
    <property type="match status" value="1"/>
</dbReference>
<dbReference type="PROSITE" id="PS50112">
    <property type="entry name" value="PAS"/>
    <property type="match status" value="1"/>
</dbReference>
<comment type="caution">
    <text evidence="6">The sequence shown here is derived from an EMBL/GenBank/DDBJ whole genome shotgun (WGS) entry which is preliminary data.</text>
</comment>
<dbReference type="InterPro" id="IPR013655">
    <property type="entry name" value="PAS_fold_3"/>
</dbReference>
<feature type="compositionally biased region" description="Low complexity" evidence="3">
    <location>
        <begin position="218"/>
        <end position="232"/>
    </location>
</feature>
<dbReference type="InterPro" id="IPR050469">
    <property type="entry name" value="Diguanylate_Cyclase"/>
</dbReference>
<comment type="catalytic activity">
    <reaction evidence="2">
        <text>2 GTP = 3',3'-c-di-GMP + 2 diphosphate</text>
        <dbReference type="Rhea" id="RHEA:24898"/>
        <dbReference type="ChEBI" id="CHEBI:33019"/>
        <dbReference type="ChEBI" id="CHEBI:37565"/>
        <dbReference type="ChEBI" id="CHEBI:58805"/>
        <dbReference type="EC" id="2.7.7.65"/>
    </reaction>
</comment>
<dbReference type="CDD" id="cd01949">
    <property type="entry name" value="GGDEF"/>
    <property type="match status" value="1"/>
</dbReference>
<dbReference type="InterPro" id="IPR000014">
    <property type="entry name" value="PAS"/>
</dbReference>
<dbReference type="Pfam" id="PF08447">
    <property type="entry name" value="PAS_3"/>
    <property type="match status" value="1"/>
</dbReference>
<dbReference type="SMART" id="SM00065">
    <property type="entry name" value="GAF"/>
    <property type="match status" value="1"/>
</dbReference>
<accession>A0A2S4JU77</accession>
<dbReference type="OrthoDB" id="9779586at2"/>
<dbReference type="InterPro" id="IPR029787">
    <property type="entry name" value="Nucleotide_cyclase"/>
</dbReference>
<feature type="domain" description="GGDEF" evidence="5">
    <location>
        <begin position="360"/>
        <end position="495"/>
    </location>
</feature>
<dbReference type="PANTHER" id="PTHR45138">
    <property type="entry name" value="REGULATORY COMPONENTS OF SENSORY TRANSDUCTION SYSTEM"/>
    <property type="match status" value="1"/>
</dbReference>
<evidence type="ECO:0000256" key="1">
    <source>
        <dbReference type="ARBA" id="ARBA00012528"/>
    </source>
</evidence>
<keyword evidence="7" id="KW-1185">Reference proteome</keyword>